<feature type="region of interest" description="Disordered" evidence="2">
    <location>
        <begin position="276"/>
        <end position="304"/>
    </location>
</feature>
<evidence type="ECO:0000313" key="4">
    <source>
        <dbReference type="Ensembl" id="ENSCWAP00000002267.1"/>
    </source>
</evidence>
<feature type="compositionally biased region" description="Low complexity" evidence="2">
    <location>
        <begin position="354"/>
        <end position="363"/>
    </location>
</feature>
<dbReference type="PANTHER" id="PTHR10694">
    <property type="entry name" value="LYSINE-SPECIFIC DEMETHYLASE"/>
    <property type="match status" value="1"/>
</dbReference>
<dbReference type="GO" id="GO:0000785">
    <property type="term" value="C:chromatin"/>
    <property type="evidence" value="ECO:0007669"/>
    <property type="project" value="TreeGrafter"/>
</dbReference>
<keyword evidence="1" id="KW-0156">Chromatin regulator</keyword>
<dbReference type="SUPFAM" id="SSF51197">
    <property type="entry name" value="Clavaminate synthase-like"/>
    <property type="match status" value="1"/>
</dbReference>
<name>A0A8C3VR72_9CETA</name>
<dbReference type="GeneTree" id="ENSGT00940000162152"/>
<dbReference type="SMART" id="SM00545">
    <property type="entry name" value="JmjN"/>
    <property type="match status" value="1"/>
</dbReference>
<dbReference type="PANTHER" id="PTHR10694:SF21">
    <property type="entry name" value="LYSINE-SPECIFIC DEMETHYLASE 4D"/>
    <property type="match status" value="1"/>
</dbReference>
<feature type="region of interest" description="Disordered" evidence="2">
    <location>
        <begin position="334"/>
        <end position="385"/>
    </location>
</feature>
<dbReference type="Proteomes" id="UP000694540">
    <property type="component" value="Unplaced"/>
</dbReference>
<dbReference type="Gene3D" id="2.60.120.650">
    <property type="entry name" value="Cupin"/>
    <property type="match status" value="2"/>
</dbReference>
<feature type="compositionally biased region" description="Polar residues" evidence="2">
    <location>
        <begin position="343"/>
        <end position="353"/>
    </location>
</feature>
<reference evidence="4" key="2">
    <citation type="submission" date="2025-09" db="UniProtKB">
        <authorList>
            <consortium name="Ensembl"/>
        </authorList>
    </citation>
    <scope>IDENTIFICATION</scope>
</reference>
<sequence length="548" mass="60330">MTSKPLGTQNPSCAILTFYPTLEEFEDFNQYIAYMESQGAHRAGLAKVIPPKGWKARQTYDDISNILIAAPLQQVASGKAGVFTQYHRKKRAMTVSQYHHLANTVKYQTPPHLDFEDLERKYWKTRLYHSPIYGTDISGSLFDANTKQWNLGRLGTIQDLLEQECGVVIEGVNTPYLYFGMWKTAFAWHTEDMDLYTINFATPRWIDYGKVASQCSCGEARVTFSMDAFVRILQPERYELWKRGQDRVALDHTEHMSSPGSLELSDWREVPEPAGAELGLRHSPPHAAPDRHLVAGPGTRRRNSACSVSWCPSPTWSSSSDAQVQAAAFCSSCEPRPTPPLTADSSGLGLQSTGRRGPLPRGGSRPHRRPREQETSESTVQAPAKRRLSVGTVGTAPDLEAQLRLAKEALMDSPAPLSPGLQHPKASGCCCASDLQPLGPPLDPQNSMHPGPCLLSLDSSTTGFTESLPLIPPNVFGTIKTFPREAAGDHLTPVSIPEVIALDHSYSSKILVPGAEARLWSTLDCNPLRVKLEAAALLESWEEFSVKG</sequence>
<accession>A0A8C3VR72</accession>
<dbReference type="GO" id="GO:0032454">
    <property type="term" value="F:histone H3K9 demethylase activity"/>
    <property type="evidence" value="ECO:0007669"/>
    <property type="project" value="TreeGrafter"/>
</dbReference>
<dbReference type="GO" id="GO:0005634">
    <property type="term" value="C:nucleus"/>
    <property type="evidence" value="ECO:0007669"/>
    <property type="project" value="TreeGrafter"/>
</dbReference>
<feature type="domain" description="JmjN" evidence="3">
    <location>
        <begin position="15"/>
        <end position="57"/>
    </location>
</feature>
<dbReference type="Ensembl" id="ENSCWAT00000002473.1">
    <property type="protein sequence ID" value="ENSCWAP00000002267.1"/>
    <property type="gene ID" value="ENSCWAG00000001831.1"/>
</dbReference>
<dbReference type="PROSITE" id="PS51183">
    <property type="entry name" value="JMJN"/>
    <property type="match status" value="1"/>
</dbReference>
<evidence type="ECO:0000313" key="5">
    <source>
        <dbReference type="Proteomes" id="UP000694540"/>
    </source>
</evidence>
<reference evidence="4" key="1">
    <citation type="submission" date="2025-08" db="UniProtKB">
        <authorList>
            <consortium name="Ensembl"/>
        </authorList>
    </citation>
    <scope>IDENTIFICATION</scope>
</reference>
<evidence type="ECO:0000256" key="2">
    <source>
        <dbReference type="SAM" id="MobiDB-lite"/>
    </source>
</evidence>
<evidence type="ECO:0000256" key="1">
    <source>
        <dbReference type="ARBA" id="ARBA00022853"/>
    </source>
</evidence>
<protein>
    <submittedName>
        <fullName evidence="4">Lysine demethylase 4D</fullName>
    </submittedName>
</protein>
<evidence type="ECO:0000259" key="3">
    <source>
        <dbReference type="PROSITE" id="PS51183"/>
    </source>
</evidence>
<proteinExistence type="predicted"/>
<dbReference type="GO" id="GO:0010468">
    <property type="term" value="P:regulation of gene expression"/>
    <property type="evidence" value="ECO:0007669"/>
    <property type="project" value="TreeGrafter"/>
</dbReference>
<keyword evidence="5" id="KW-1185">Reference proteome</keyword>
<dbReference type="Pfam" id="PF02375">
    <property type="entry name" value="JmjN"/>
    <property type="match status" value="1"/>
</dbReference>
<organism evidence="4 5">
    <name type="scientific">Catagonus wagneri</name>
    <name type="common">Chacoan peccary</name>
    <dbReference type="NCBI Taxonomy" id="51154"/>
    <lineage>
        <taxon>Eukaryota</taxon>
        <taxon>Metazoa</taxon>
        <taxon>Chordata</taxon>
        <taxon>Craniata</taxon>
        <taxon>Vertebrata</taxon>
        <taxon>Euteleostomi</taxon>
        <taxon>Mammalia</taxon>
        <taxon>Eutheria</taxon>
        <taxon>Laurasiatheria</taxon>
        <taxon>Artiodactyla</taxon>
        <taxon>Suina</taxon>
        <taxon>Tayassuidae</taxon>
        <taxon>Catagonus</taxon>
    </lineage>
</organism>
<dbReference type="AlphaFoldDB" id="A0A8C3VR72"/>
<dbReference type="InterPro" id="IPR003349">
    <property type="entry name" value="JmjN"/>
</dbReference>